<dbReference type="RefSeq" id="WP_377544864.1">
    <property type="nucleotide sequence ID" value="NZ_JBHSBN010000006.1"/>
</dbReference>
<organism evidence="2 3">
    <name type="scientific">Micromonospora zhanjiangensis</name>
    <dbReference type="NCBI Taxonomy" id="1522057"/>
    <lineage>
        <taxon>Bacteria</taxon>
        <taxon>Bacillati</taxon>
        <taxon>Actinomycetota</taxon>
        <taxon>Actinomycetes</taxon>
        <taxon>Micromonosporales</taxon>
        <taxon>Micromonosporaceae</taxon>
        <taxon>Micromonospora</taxon>
    </lineage>
</organism>
<feature type="region of interest" description="Disordered" evidence="1">
    <location>
        <begin position="1"/>
        <end position="44"/>
    </location>
</feature>
<reference evidence="3" key="1">
    <citation type="journal article" date="2019" name="Int. J. Syst. Evol. Microbiol.">
        <title>The Global Catalogue of Microorganisms (GCM) 10K type strain sequencing project: providing services to taxonomists for standard genome sequencing and annotation.</title>
        <authorList>
            <consortium name="The Broad Institute Genomics Platform"/>
            <consortium name="The Broad Institute Genome Sequencing Center for Infectious Disease"/>
            <person name="Wu L."/>
            <person name="Ma J."/>
        </authorList>
    </citation>
    <scope>NUCLEOTIDE SEQUENCE [LARGE SCALE GENOMIC DNA]</scope>
    <source>
        <strain evidence="3">2902at01</strain>
    </source>
</reference>
<protein>
    <submittedName>
        <fullName evidence="2">Uncharacterized protein</fullName>
    </submittedName>
</protein>
<dbReference type="EMBL" id="JBHSBN010000006">
    <property type="protein sequence ID" value="MFC4106699.1"/>
    <property type="molecule type" value="Genomic_DNA"/>
</dbReference>
<accession>A0ABV8KKQ1</accession>
<sequence length="44" mass="5003">MRRRSALPEHAPLSAEHGAFQTERQEQERARRTCTGTERIGPAL</sequence>
<comment type="caution">
    <text evidence="2">The sequence shown here is derived from an EMBL/GenBank/DDBJ whole genome shotgun (WGS) entry which is preliminary data.</text>
</comment>
<keyword evidence="3" id="KW-1185">Reference proteome</keyword>
<evidence type="ECO:0000256" key="1">
    <source>
        <dbReference type="SAM" id="MobiDB-lite"/>
    </source>
</evidence>
<proteinExistence type="predicted"/>
<evidence type="ECO:0000313" key="3">
    <source>
        <dbReference type="Proteomes" id="UP001595868"/>
    </source>
</evidence>
<gene>
    <name evidence="2" type="ORF">ACFOX0_12235</name>
</gene>
<evidence type="ECO:0000313" key="2">
    <source>
        <dbReference type="EMBL" id="MFC4106699.1"/>
    </source>
</evidence>
<dbReference type="Proteomes" id="UP001595868">
    <property type="component" value="Unassembled WGS sequence"/>
</dbReference>
<name>A0ABV8KKQ1_9ACTN</name>